<dbReference type="Gene3D" id="3.60.10.10">
    <property type="entry name" value="Endonuclease/exonuclease/phosphatase"/>
    <property type="match status" value="1"/>
</dbReference>
<feature type="compositionally biased region" description="Basic and acidic residues" evidence="1">
    <location>
        <begin position="1"/>
        <end position="27"/>
    </location>
</feature>
<accession>E9J7C8</accession>
<reference evidence="2" key="1">
    <citation type="journal article" date="2011" name="Proc. Natl. Acad. Sci. U.S.A.">
        <title>The genome of the fire ant Solenopsis invicta.</title>
        <authorList>
            <person name="Wurm Y."/>
            <person name="Wang J."/>
            <person name="Riba-Grognuz O."/>
            <person name="Corona M."/>
            <person name="Nygaard S."/>
            <person name="Hunt B.G."/>
            <person name="Ingram K.K."/>
            <person name="Falquet L."/>
            <person name="Nipitwattanaphon M."/>
            <person name="Gotzek D."/>
            <person name="Dijkstra M.B."/>
            <person name="Oettler J."/>
            <person name="Comtesse F."/>
            <person name="Shih C.J."/>
            <person name="Wu W.J."/>
            <person name="Yang C.C."/>
            <person name="Thomas J."/>
            <person name="Beaudoing E."/>
            <person name="Pradervand S."/>
            <person name="Flegel V."/>
            <person name="Cook E.D."/>
            <person name="Fabbretti R."/>
            <person name="Stockinger H."/>
            <person name="Long L."/>
            <person name="Farmerie W.G."/>
            <person name="Oakey J."/>
            <person name="Boomsma J.J."/>
            <person name="Pamilo P."/>
            <person name="Yi S.V."/>
            <person name="Heinze J."/>
            <person name="Goodisman M.A."/>
            <person name="Farinelli L."/>
            <person name="Harshman K."/>
            <person name="Hulo N."/>
            <person name="Cerutti L."/>
            <person name="Xenarios I."/>
            <person name="Shoemaker D."/>
            <person name="Keller L."/>
        </authorList>
    </citation>
    <scope>NUCLEOTIDE SEQUENCE [LARGE SCALE GENOMIC DNA]</scope>
</reference>
<gene>
    <name evidence="2" type="ORF">SINV_06738</name>
</gene>
<dbReference type="InterPro" id="IPR036691">
    <property type="entry name" value="Endo/exonu/phosph_ase_sf"/>
</dbReference>
<proteinExistence type="predicted"/>
<feature type="compositionally biased region" description="Basic and acidic residues" evidence="1">
    <location>
        <begin position="39"/>
        <end position="61"/>
    </location>
</feature>
<protein>
    <recommendedName>
        <fullName evidence="3">Endonuclease/exonuclease/phosphatase domain-containing protein</fullName>
    </recommendedName>
</protein>
<sequence>MRDAIGKKKKEGNEWNVDGRKERDRGNKWGKRRVNGKFNGKESTIRTGNIEDSKEKGEEGVRTLVGGDFNARTGETGGWGEGKNERKEKEKKKSKNKKMSAEGRFLVSKLEDVGWYIFKGCRKEDKQGK</sequence>
<dbReference type="EMBL" id="GL768464">
    <property type="protein sequence ID" value="EFZ11275.1"/>
    <property type="molecule type" value="Genomic_DNA"/>
</dbReference>
<feature type="non-terminal residue" evidence="2">
    <location>
        <position position="129"/>
    </location>
</feature>
<organism>
    <name type="scientific">Solenopsis invicta</name>
    <name type="common">Red imported fire ant</name>
    <name type="synonym">Solenopsis wagneri</name>
    <dbReference type="NCBI Taxonomy" id="13686"/>
    <lineage>
        <taxon>Eukaryota</taxon>
        <taxon>Metazoa</taxon>
        <taxon>Ecdysozoa</taxon>
        <taxon>Arthropoda</taxon>
        <taxon>Hexapoda</taxon>
        <taxon>Insecta</taxon>
        <taxon>Pterygota</taxon>
        <taxon>Neoptera</taxon>
        <taxon>Endopterygota</taxon>
        <taxon>Hymenoptera</taxon>
        <taxon>Apocrita</taxon>
        <taxon>Aculeata</taxon>
        <taxon>Formicoidea</taxon>
        <taxon>Formicidae</taxon>
        <taxon>Myrmicinae</taxon>
        <taxon>Solenopsis</taxon>
    </lineage>
</organism>
<feature type="region of interest" description="Disordered" evidence="1">
    <location>
        <begin position="1"/>
        <end position="101"/>
    </location>
</feature>
<dbReference type="AlphaFoldDB" id="E9J7C8"/>
<feature type="compositionally biased region" description="Basic residues" evidence="1">
    <location>
        <begin position="89"/>
        <end position="98"/>
    </location>
</feature>
<evidence type="ECO:0008006" key="3">
    <source>
        <dbReference type="Google" id="ProtNLM"/>
    </source>
</evidence>
<dbReference type="HOGENOM" id="CLU_1951470_0_0_1"/>
<evidence type="ECO:0000256" key="1">
    <source>
        <dbReference type="SAM" id="MobiDB-lite"/>
    </source>
</evidence>
<name>E9J7C8_SOLIN</name>
<evidence type="ECO:0000313" key="2">
    <source>
        <dbReference type="EMBL" id="EFZ11275.1"/>
    </source>
</evidence>